<protein>
    <submittedName>
        <fullName evidence="2">Uncharacterized protein</fullName>
    </submittedName>
</protein>
<dbReference type="OMA" id="FPGFQQS"/>
<reference evidence="2 3" key="1">
    <citation type="journal article" date="2016" name="Sci. Rep.">
        <title>The genome sequence of the outbreeding globe artichoke constructed de novo incorporating a phase-aware low-pass sequencing strategy of F1 progeny.</title>
        <authorList>
            <person name="Scaglione D."/>
            <person name="Reyes-Chin-Wo S."/>
            <person name="Acquadro A."/>
            <person name="Froenicke L."/>
            <person name="Portis E."/>
            <person name="Beitel C."/>
            <person name="Tirone M."/>
            <person name="Mauro R."/>
            <person name="Lo Monaco A."/>
            <person name="Mauromicale G."/>
            <person name="Faccioli P."/>
            <person name="Cattivelli L."/>
            <person name="Rieseberg L."/>
            <person name="Michelmore R."/>
            <person name="Lanteri S."/>
        </authorList>
    </citation>
    <scope>NUCLEOTIDE SEQUENCE [LARGE SCALE GENOMIC DNA]</scope>
    <source>
        <strain evidence="2">2C</strain>
    </source>
</reference>
<comment type="caution">
    <text evidence="2">The sequence shown here is derived from an EMBL/GenBank/DDBJ whole genome shotgun (WGS) entry which is preliminary data.</text>
</comment>
<name>A0A103YH97_CYNCS</name>
<evidence type="ECO:0000313" key="2">
    <source>
        <dbReference type="EMBL" id="KVI09069.1"/>
    </source>
</evidence>
<dbReference type="Gramene" id="KVI09069">
    <property type="protein sequence ID" value="KVI09069"/>
    <property type="gene ID" value="Ccrd_012554"/>
</dbReference>
<feature type="compositionally biased region" description="Polar residues" evidence="1">
    <location>
        <begin position="334"/>
        <end position="344"/>
    </location>
</feature>
<evidence type="ECO:0000313" key="3">
    <source>
        <dbReference type="Proteomes" id="UP000243975"/>
    </source>
</evidence>
<evidence type="ECO:0000256" key="1">
    <source>
        <dbReference type="SAM" id="MobiDB-lite"/>
    </source>
</evidence>
<sequence>MLERQIMFKQWQELQRQKKLVELNDGRQQNVMDQQLSLMHYKQSSGTQYPLLNNGIPVRDASQMFMFGKTNLSNRLAQNQAQHSTGLASQQLDGTAMSNESASLLTKHNSEVNNHDRCASSQESGWPGRFSEKMENVGNNQDLASLDPLEQKILFNMEDNIWGTSFGKHGSVGTESYENTDHSSDFPSLQSGSWSALMQSAVAEASSSDAGLQKEWSGSSFKNAELSNENKPSNIVESEKHSTPWLYNKLPKPELISSFPGFQHVPATHFQNPKIMHSDANHQSRKEAGQGFLPDISKNFIDRSAGFPAPNSTGQASHNMLELLHKVDKECSHGRQSGYTNSAPITEEPKAEPDDAFTSSHDNSSRSQCVGLKLAPPSQRHLVNYFDPSQTTLQAIFMYISIYMQGHPSKPFQDPQSNNNRLQNQNCMTNQSPLAIPSYTGSRHLDFSRDISQETSHLVSVKNEDGQQSTTLEAKQHPMAAEMAQQTIWVDVPVQQNLSGMGPCEPSSTSYAANSRMETASEASKGLDYWKYVKTEKNYLETDAHMNSSQGLDDGRGFASKTHIERETLSGNLETSDGSSLLVQGSNREQQDGNHTLPISPGNLEAFGRSLKQADAPPHNHSLVNLTNYDPSRRAVIKIERVTCDDKIPQATSLAQPNSYGNYMNHPGSSAATGDQLAKSSSQPPLQDTSPNIATYNKAPSWLKTHEASNNEQMSMNDAKIRNNASQHLLVGGPPGSLERNCSLVQVASIDQCGSVGPITGTNDAALRHLPSFYSQHLNVANQNMVVLNSKKRKCSTSERLTWHEEVTEGCLGLQDMSIAEMEWAQSVNRLPEKLKEEVGKVAHSLSVVHPKRRLILTTQLMQLLFRPAPTMAPSEDATAHSDTVTYYAARLALGDACSLADHSRTPHCIFGSSSRTSMIPKSFNHLDLSKTVEGFIDRSKRLEDELLRLEKGESSILDVRVEFQDLDRFSIINRFAKFHGRGPLVTADTASSGRASTVPKRYPQRYVTANPMPRVVPEGLHCLSL</sequence>
<dbReference type="PANTHER" id="PTHR31267:SF5">
    <property type="match status" value="1"/>
</dbReference>
<feature type="region of interest" description="Disordered" evidence="1">
    <location>
        <begin position="655"/>
        <end position="695"/>
    </location>
</feature>
<gene>
    <name evidence="2" type="ORF">Ccrd_012554</name>
</gene>
<feature type="compositionally biased region" description="Polar residues" evidence="1">
    <location>
        <begin position="357"/>
        <end position="368"/>
    </location>
</feature>
<dbReference type="PANTHER" id="PTHR31267">
    <property type="entry name" value="DENTIN SIALOPHOSPHOPROTEIN-LIKE PROTEIN"/>
    <property type="match status" value="1"/>
</dbReference>
<dbReference type="AlphaFoldDB" id="A0A103YH97"/>
<proteinExistence type="predicted"/>
<accession>A0A103YH97</accession>
<dbReference type="STRING" id="59895.A0A103YH97"/>
<organism evidence="2 3">
    <name type="scientific">Cynara cardunculus var. scolymus</name>
    <name type="common">Globe artichoke</name>
    <name type="synonym">Cynara scolymus</name>
    <dbReference type="NCBI Taxonomy" id="59895"/>
    <lineage>
        <taxon>Eukaryota</taxon>
        <taxon>Viridiplantae</taxon>
        <taxon>Streptophyta</taxon>
        <taxon>Embryophyta</taxon>
        <taxon>Tracheophyta</taxon>
        <taxon>Spermatophyta</taxon>
        <taxon>Magnoliopsida</taxon>
        <taxon>eudicotyledons</taxon>
        <taxon>Gunneridae</taxon>
        <taxon>Pentapetalae</taxon>
        <taxon>asterids</taxon>
        <taxon>campanulids</taxon>
        <taxon>Asterales</taxon>
        <taxon>Asteraceae</taxon>
        <taxon>Carduoideae</taxon>
        <taxon>Cardueae</taxon>
        <taxon>Carduinae</taxon>
        <taxon>Cynara</taxon>
    </lineage>
</organism>
<dbReference type="EMBL" id="LEKV01001071">
    <property type="protein sequence ID" value="KVI09069.1"/>
    <property type="molecule type" value="Genomic_DNA"/>
</dbReference>
<feature type="region of interest" description="Disordered" evidence="1">
    <location>
        <begin position="332"/>
        <end position="368"/>
    </location>
</feature>
<keyword evidence="3" id="KW-1185">Reference proteome</keyword>
<dbReference type="Proteomes" id="UP000243975">
    <property type="component" value="Unassembled WGS sequence"/>
</dbReference>